<protein>
    <submittedName>
        <fullName evidence="1">Uncharacterized protein</fullName>
    </submittedName>
</protein>
<reference evidence="1 2" key="1">
    <citation type="journal article" date="2022" name="bioRxiv">
        <title>Genomics of Preaxostyla Flagellates Illuminates Evolutionary Transitions and the Path Towards Mitochondrial Loss.</title>
        <authorList>
            <person name="Novak L.V.F."/>
            <person name="Treitli S.C."/>
            <person name="Pyrih J."/>
            <person name="Halakuc P."/>
            <person name="Pipaliya S.V."/>
            <person name="Vacek V."/>
            <person name="Brzon O."/>
            <person name="Soukal P."/>
            <person name="Eme L."/>
            <person name="Dacks J.B."/>
            <person name="Karnkowska A."/>
            <person name="Elias M."/>
            <person name="Hampl V."/>
        </authorList>
    </citation>
    <scope>NUCLEOTIDE SEQUENCE [LARGE SCALE GENOMIC DNA]</scope>
    <source>
        <strain evidence="1">NAU3</strain>
        <tissue evidence="1">Gut</tissue>
    </source>
</reference>
<name>A0ABQ9WV17_9EUKA</name>
<comment type="caution">
    <text evidence="1">The sequence shown here is derived from an EMBL/GenBank/DDBJ whole genome shotgun (WGS) entry which is preliminary data.</text>
</comment>
<organism evidence="1 2">
    <name type="scientific">Blattamonas nauphoetae</name>
    <dbReference type="NCBI Taxonomy" id="2049346"/>
    <lineage>
        <taxon>Eukaryota</taxon>
        <taxon>Metamonada</taxon>
        <taxon>Preaxostyla</taxon>
        <taxon>Oxymonadida</taxon>
        <taxon>Blattamonas</taxon>
    </lineage>
</organism>
<proteinExistence type="predicted"/>
<evidence type="ECO:0000313" key="1">
    <source>
        <dbReference type="EMBL" id="KAK2943327.1"/>
    </source>
</evidence>
<dbReference type="Proteomes" id="UP001281761">
    <property type="component" value="Unassembled WGS sequence"/>
</dbReference>
<gene>
    <name evidence="1" type="ORF">BLNAU_21752</name>
</gene>
<dbReference type="EMBL" id="JARBJD010000352">
    <property type="protein sequence ID" value="KAK2943327.1"/>
    <property type="molecule type" value="Genomic_DNA"/>
</dbReference>
<keyword evidence="2" id="KW-1185">Reference proteome</keyword>
<accession>A0ABQ9WV17</accession>
<evidence type="ECO:0000313" key="2">
    <source>
        <dbReference type="Proteomes" id="UP001281761"/>
    </source>
</evidence>
<sequence>MTALDTKRSCSTDSPSSDCFPFLNWKYHFQESDEEKAVVFRSLVATVQSQHALDVSLEEKAVEFLESVDLYHEESGDDFLHSFASNSDESLKIFVQSIMVLISTANQAITTAAMKKLISLIGDCSTEVRLALVKADLIPQIINILNPQSLSYAETVDIHVYLMATIAWCFSLASPIGLKELEIEDDNEQPAVYEAVLQQVLAPSEKYICHLCMNRLSIADGDRSIQLLSMLAHLLRISPFYQPTMNTVLDMPVIVAIPSYLTFVKHDRSFEHFLYLMNKAQEKWYNTRDGVRQRWNSVHRRLRMEGIEDVIEERLRNDHNGRGSWIVADSIRWNNMHGMNIAEQN</sequence>